<evidence type="ECO:0000313" key="3">
    <source>
        <dbReference type="EMBL" id="GAC83965.1"/>
    </source>
</evidence>
<reference evidence="3 4" key="1">
    <citation type="submission" date="2013-02" db="EMBL/GenBank/DDBJ databases">
        <title>Whole genome shotgun sequence of Gordonia paraffinivorans NBRC 108238.</title>
        <authorList>
            <person name="Isaki-Nakamura S."/>
            <person name="Hosoyama A."/>
            <person name="Tsuchikane K."/>
            <person name="Ando Y."/>
            <person name="Baba S."/>
            <person name="Ohji S."/>
            <person name="Hamada M."/>
            <person name="Tamura T."/>
            <person name="Yamazoe A."/>
            <person name="Yamazaki S."/>
            <person name="Fujita N."/>
        </authorList>
    </citation>
    <scope>NUCLEOTIDE SEQUENCE [LARGE SCALE GENOMIC DNA]</scope>
    <source>
        <strain evidence="3 4">NBRC 108238</strain>
    </source>
</reference>
<evidence type="ECO:0000313" key="4">
    <source>
        <dbReference type="Proteomes" id="UP000035021"/>
    </source>
</evidence>
<dbReference type="InterPro" id="IPR027372">
    <property type="entry name" value="Phytase-like_dom"/>
</dbReference>
<protein>
    <recommendedName>
        <fullName evidence="2">Phytase-like domain-containing protein</fullName>
    </recommendedName>
</protein>
<sequence length="338" mass="35293">MPLMRPRLWGATIAGALVLGLSSALGVQPASATPASGAGVSAFYTDSTSLGTFVPTFNQITGLDRTGNGRYVLIAEDALPPRFFDAHIGYSSETASFVGSPAITGGGTVLGPWFIPQLPGTAQFEGIRKSNGGYTVVSGGGNQFVRQIGPIGQFIRDLPLPAAWRPAAKSGVAGQRGLTGLAVGPQGQISVITAGGLKQDARTSARLLTFGKPNREFVYRTDADKVAADVLAINGTDFLVLERGAGRLASIYWATTRGATGVAGKHKLTGKEKAMTKRRVFSTAATPRLAAGDMSGLAWGNWHPDTPFAKARSRTVLVVSQTAGSPTRVHSFELQLPK</sequence>
<gene>
    <name evidence="3" type="ORF">GP2_016_01020</name>
</gene>
<evidence type="ECO:0000256" key="1">
    <source>
        <dbReference type="SAM" id="SignalP"/>
    </source>
</evidence>
<proteinExistence type="predicted"/>
<name>A0ABQ0IKG3_9ACTN</name>
<feature type="signal peptide" evidence="1">
    <location>
        <begin position="1"/>
        <end position="32"/>
    </location>
</feature>
<dbReference type="EMBL" id="BAOQ01000016">
    <property type="protein sequence ID" value="GAC83965.1"/>
    <property type="molecule type" value="Genomic_DNA"/>
</dbReference>
<evidence type="ECO:0000259" key="2">
    <source>
        <dbReference type="Pfam" id="PF13449"/>
    </source>
</evidence>
<organism evidence="3 4">
    <name type="scientific">Gordonia paraffinivorans NBRC 108238</name>
    <dbReference type="NCBI Taxonomy" id="1223543"/>
    <lineage>
        <taxon>Bacteria</taxon>
        <taxon>Bacillati</taxon>
        <taxon>Actinomycetota</taxon>
        <taxon>Actinomycetes</taxon>
        <taxon>Mycobacteriales</taxon>
        <taxon>Gordoniaceae</taxon>
        <taxon>Gordonia</taxon>
    </lineage>
</organism>
<feature type="chain" id="PRO_5046535672" description="Phytase-like domain-containing protein" evidence="1">
    <location>
        <begin position="33"/>
        <end position="338"/>
    </location>
</feature>
<accession>A0ABQ0IKG3</accession>
<feature type="domain" description="Phytase-like" evidence="2">
    <location>
        <begin position="57"/>
        <end position="302"/>
    </location>
</feature>
<keyword evidence="4" id="KW-1185">Reference proteome</keyword>
<dbReference type="Proteomes" id="UP000035021">
    <property type="component" value="Unassembled WGS sequence"/>
</dbReference>
<keyword evidence="1" id="KW-0732">Signal</keyword>
<comment type="caution">
    <text evidence="3">The sequence shown here is derived from an EMBL/GenBank/DDBJ whole genome shotgun (WGS) entry which is preliminary data.</text>
</comment>
<dbReference type="Pfam" id="PF13449">
    <property type="entry name" value="Phytase-like"/>
    <property type="match status" value="1"/>
</dbReference>